<gene>
    <name evidence="1" type="ORF">O0R52_15825</name>
</gene>
<keyword evidence="2" id="KW-1185">Reference proteome</keyword>
<dbReference type="RefSeq" id="WP_269107327.1">
    <property type="nucleotide sequence ID" value="NZ_CP114066.1"/>
</dbReference>
<proteinExistence type="predicted"/>
<evidence type="ECO:0000313" key="1">
    <source>
        <dbReference type="EMBL" id="WAT20420.1"/>
    </source>
</evidence>
<evidence type="ECO:0000313" key="2">
    <source>
        <dbReference type="Proteomes" id="UP001164713"/>
    </source>
</evidence>
<dbReference type="EMBL" id="CP114066">
    <property type="protein sequence ID" value="WAT20420.1"/>
    <property type="molecule type" value="Genomic_DNA"/>
</dbReference>
<dbReference type="Proteomes" id="UP001164713">
    <property type="component" value="Chromosome"/>
</dbReference>
<organism evidence="1 2">
    <name type="scientific">Bacillus halotolerans</name>
    <dbReference type="NCBI Taxonomy" id="260554"/>
    <lineage>
        <taxon>Bacteria</taxon>
        <taxon>Bacillati</taxon>
        <taxon>Bacillota</taxon>
        <taxon>Bacilli</taxon>
        <taxon>Bacillales</taxon>
        <taxon>Bacillaceae</taxon>
        <taxon>Bacillus</taxon>
    </lineage>
</organism>
<reference evidence="1" key="1">
    <citation type="submission" date="2022-12" db="EMBL/GenBank/DDBJ databases">
        <title>Genomic of Bacillus halotolerans.</title>
        <authorList>
            <person name="Xu G."/>
            <person name="Ding Y."/>
        </authorList>
    </citation>
    <scope>NUCLEOTIDE SEQUENCE</scope>
    <source>
        <strain evidence="1">B13</strain>
    </source>
</reference>
<sequence>MTGNSENLDIFKQSVKGLCKINDISPQKPRFETIGNTVVISIKNHLKDGVDLDCFKILNLIYRIVGQSGIKFNQQLFLYPDSDRVDRVTVSFNKEDYDALNLKMKDGNIED</sequence>
<protein>
    <submittedName>
        <fullName evidence="1">Uncharacterized protein</fullName>
    </submittedName>
</protein>
<name>A0ABY7HZJ9_9BACI</name>
<accession>A0ABY7HZJ9</accession>